<dbReference type="PANTHER" id="PTHR45900:SF1">
    <property type="entry name" value="MITOCHONDRIAL DNA REPAIR PROTEIN RECA HOMOLOG-RELATED"/>
    <property type="match status" value="1"/>
</dbReference>
<evidence type="ECO:0000256" key="2">
    <source>
        <dbReference type="ARBA" id="ARBA00015553"/>
    </source>
</evidence>
<comment type="similarity">
    <text evidence="1">Belongs to the RecA family.</text>
</comment>
<evidence type="ECO:0000313" key="9">
    <source>
        <dbReference type="Proteomes" id="UP000535182"/>
    </source>
</evidence>
<evidence type="ECO:0000256" key="1">
    <source>
        <dbReference type="ARBA" id="ARBA00009391"/>
    </source>
</evidence>
<dbReference type="EMBL" id="JACHEB010000003">
    <property type="protein sequence ID" value="MBB5328023.1"/>
    <property type="molecule type" value="Genomic_DNA"/>
</dbReference>
<protein>
    <recommendedName>
        <fullName evidence="2">Protein RecA</fullName>
    </recommendedName>
</protein>
<dbReference type="Pfam" id="PF00154">
    <property type="entry name" value="RecA_N"/>
    <property type="match status" value="1"/>
</dbReference>
<gene>
    <name evidence="8" type="ORF">HDF14_001629</name>
</gene>
<organism evidence="8 9">
    <name type="scientific">Tunturiibacter gelidiferens</name>
    <dbReference type="NCBI Taxonomy" id="3069689"/>
    <lineage>
        <taxon>Bacteria</taxon>
        <taxon>Pseudomonadati</taxon>
        <taxon>Acidobacteriota</taxon>
        <taxon>Terriglobia</taxon>
        <taxon>Terriglobales</taxon>
        <taxon>Acidobacteriaceae</taxon>
        <taxon>Tunturiibacter</taxon>
    </lineage>
</organism>
<sequence>MPTAAALRLQIETALAHRIPSSLSPAPRTIRPLAPTGIFTVDNLLQGGLPLGAITEIIGSECSGRTSFALSFTAQITQTGKVCAWVDVSNALSPESASAIGIDLNRLLWVRCGVTNPITPLSSQISFSLPPKYLIVPPVKKGLHGGGFGPHPRGEVKGLSTAVSGLLRPEAIAPRCAEPQRRTKVEKEIFEPNPPQSIRSIQRTLTPRKSWFKPWSKIDQALRVTDLLLQAGGFSAIVLDLGSIAPEFASRIPLATWFRYRAAAERSQASILLLTQHACAKSSAGLVLRLQPAIALHDEPTVFTGIEHRVEVARERFTPTNVVPMRKQPQSDRSASWHSRTAWAGQR</sequence>
<dbReference type="GO" id="GO:0005524">
    <property type="term" value="F:ATP binding"/>
    <property type="evidence" value="ECO:0007669"/>
    <property type="project" value="UniProtKB-KW"/>
</dbReference>
<dbReference type="Gene3D" id="3.40.50.300">
    <property type="entry name" value="P-loop containing nucleotide triphosphate hydrolases"/>
    <property type="match status" value="1"/>
</dbReference>
<dbReference type="Proteomes" id="UP000535182">
    <property type="component" value="Unassembled WGS sequence"/>
</dbReference>
<evidence type="ECO:0000256" key="6">
    <source>
        <dbReference type="SAM" id="MobiDB-lite"/>
    </source>
</evidence>
<name>A0A9X0QCV8_9BACT</name>
<evidence type="ECO:0000313" key="8">
    <source>
        <dbReference type="EMBL" id="MBB5328023.1"/>
    </source>
</evidence>
<reference evidence="8 9" key="1">
    <citation type="submission" date="2020-08" db="EMBL/GenBank/DDBJ databases">
        <title>Genomic Encyclopedia of Type Strains, Phase IV (KMG-V): Genome sequencing to study the core and pangenomes of soil and plant-associated prokaryotes.</title>
        <authorList>
            <person name="Whitman W."/>
        </authorList>
    </citation>
    <scope>NUCLEOTIDE SEQUENCE [LARGE SCALE GENOMIC DNA]</scope>
    <source>
        <strain evidence="8 9">X5P2</strain>
    </source>
</reference>
<keyword evidence="3" id="KW-0547">Nucleotide-binding</keyword>
<keyword evidence="9" id="KW-1185">Reference proteome</keyword>
<keyword evidence="4" id="KW-0067">ATP-binding</keyword>
<evidence type="ECO:0000256" key="3">
    <source>
        <dbReference type="ARBA" id="ARBA00022741"/>
    </source>
</evidence>
<proteinExistence type="inferred from homology"/>
<dbReference type="GO" id="GO:0006310">
    <property type="term" value="P:DNA recombination"/>
    <property type="evidence" value="ECO:0007669"/>
    <property type="project" value="UniProtKB-KW"/>
</dbReference>
<dbReference type="InterPro" id="IPR013765">
    <property type="entry name" value="DNA_recomb/repair_RecA"/>
</dbReference>
<evidence type="ECO:0000259" key="7">
    <source>
        <dbReference type="Pfam" id="PF00154"/>
    </source>
</evidence>
<dbReference type="InterPro" id="IPR049428">
    <property type="entry name" value="RecA-like_N"/>
</dbReference>
<feature type="region of interest" description="Disordered" evidence="6">
    <location>
        <begin position="324"/>
        <end position="347"/>
    </location>
</feature>
<dbReference type="SUPFAM" id="SSF52540">
    <property type="entry name" value="P-loop containing nucleoside triphosphate hydrolases"/>
    <property type="match status" value="1"/>
</dbReference>
<dbReference type="AlphaFoldDB" id="A0A9X0QCV8"/>
<evidence type="ECO:0000256" key="4">
    <source>
        <dbReference type="ARBA" id="ARBA00022840"/>
    </source>
</evidence>
<dbReference type="GO" id="GO:0006281">
    <property type="term" value="P:DNA repair"/>
    <property type="evidence" value="ECO:0007669"/>
    <property type="project" value="InterPro"/>
</dbReference>
<feature type="domain" description="RecA-like N-terminal" evidence="7">
    <location>
        <begin position="35"/>
        <end position="108"/>
    </location>
</feature>
<dbReference type="RefSeq" id="WP_183975158.1">
    <property type="nucleotide sequence ID" value="NZ_JACHEB010000003.1"/>
</dbReference>
<dbReference type="PANTHER" id="PTHR45900">
    <property type="entry name" value="RECA"/>
    <property type="match status" value="1"/>
</dbReference>
<accession>A0A9X0QCV8</accession>
<dbReference type="GO" id="GO:0003697">
    <property type="term" value="F:single-stranded DNA binding"/>
    <property type="evidence" value="ECO:0007669"/>
    <property type="project" value="InterPro"/>
</dbReference>
<dbReference type="InterPro" id="IPR027417">
    <property type="entry name" value="P-loop_NTPase"/>
</dbReference>
<comment type="caution">
    <text evidence="8">The sequence shown here is derived from an EMBL/GenBank/DDBJ whole genome shotgun (WGS) entry which is preliminary data.</text>
</comment>
<evidence type="ECO:0000256" key="5">
    <source>
        <dbReference type="ARBA" id="ARBA00023172"/>
    </source>
</evidence>
<keyword evidence="5" id="KW-0233">DNA recombination</keyword>